<dbReference type="Proteomes" id="UP000007754">
    <property type="component" value="Chromosome 5"/>
</dbReference>
<keyword evidence="1 3" id="KW-0963">Cytoplasm</keyword>
<dbReference type="AlphaFoldDB" id="A0A674GYK0"/>
<dbReference type="GeneTree" id="ENSGT00510000048466"/>
<evidence type="ECO:0000256" key="2">
    <source>
        <dbReference type="ARBA" id="ARBA00024190"/>
    </source>
</evidence>
<dbReference type="InterPro" id="IPR034727">
    <property type="entry name" value="Kintoun"/>
</dbReference>
<feature type="compositionally biased region" description="Polar residues" evidence="4">
    <location>
        <begin position="615"/>
        <end position="628"/>
    </location>
</feature>
<feature type="compositionally biased region" description="Gly residues" evidence="4">
    <location>
        <begin position="962"/>
        <end position="971"/>
    </location>
</feature>
<evidence type="ECO:0000313" key="7">
    <source>
        <dbReference type="Ensembl" id="ENSTGUP00000028189.1"/>
    </source>
</evidence>
<dbReference type="OrthoDB" id="546764at2759"/>
<keyword evidence="8" id="KW-1185">Reference proteome</keyword>
<evidence type="ECO:0000256" key="3">
    <source>
        <dbReference type="HAMAP-Rule" id="MF_03069"/>
    </source>
</evidence>
<dbReference type="GO" id="GO:0005576">
    <property type="term" value="C:extracellular region"/>
    <property type="evidence" value="ECO:0007669"/>
    <property type="project" value="GOC"/>
</dbReference>
<feature type="region of interest" description="Disordered" evidence="4">
    <location>
        <begin position="362"/>
        <end position="805"/>
    </location>
</feature>
<dbReference type="CTD" id="55172"/>
<dbReference type="KEGG" id="tgu:100227690"/>
<feature type="compositionally biased region" description="Polar residues" evidence="4">
    <location>
        <begin position="487"/>
        <end position="500"/>
    </location>
</feature>
<proteinExistence type="inferred from homology"/>
<comment type="similarity">
    <text evidence="3">Belongs to the PIH1 family. Kintoun subfamily.</text>
</comment>
<feature type="compositionally biased region" description="Low complexity" evidence="4">
    <location>
        <begin position="990"/>
        <end position="1006"/>
    </location>
</feature>
<name>A0A674GYK0_TAEGU</name>
<dbReference type="GO" id="GO:0070286">
    <property type="term" value="P:axonemal dynein complex assembly"/>
    <property type="evidence" value="ECO:0007669"/>
    <property type="project" value="UniProtKB-UniRule"/>
</dbReference>
<comment type="subcellular location">
    <subcellularLocation>
        <location evidence="3">Cytoplasm</location>
    </subcellularLocation>
    <subcellularLocation>
        <location evidence="2">Dynein axonemal particle</location>
    </subcellularLocation>
    <text evidence="3">Localizes in the apical cytoplasm around the gamma-tubulin-positive pericentriolar region, not in the cilia.</text>
</comment>
<organism evidence="7 8">
    <name type="scientific">Taeniopygia guttata</name>
    <name type="common">Zebra finch</name>
    <name type="synonym">Poephila guttata</name>
    <dbReference type="NCBI Taxonomy" id="59729"/>
    <lineage>
        <taxon>Eukaryota</taxon>
        <taxon>Metazoa</taxon>
        <taxon>Chordata</taxon>
        <taxon>Craniata</taxon>
        <taxon>Vertebrata</taxon>
        <taxon>Euteleostomi</taxon>
        <taxon>Archelosauria</taxon>
        <taxon>Archosauria</taxon>
        <taxon>Dinosauria</taxon>
        <taxon>Saurischia</taxon>
        <taxon>Theropoda</taxon>
        <taxon>Coelurosauria</taxon>
        <taxon>Aves</taxon>
        <taxon>Neognathae</taxon>
        <taxon>Neoaves</taxon>
        <taxon>Telluraves</taxon>
        <taxon>Australaves</taxon>
        <taxon>Passeriformes</taxon>
        <taxon>Passeroidea</taxon>
        <taxon>Estrildidae</taxon>
        <taxon>Estrildinae</taxon>
        <taxon>Taeniopygia</taxon>
    </lineage>
</organism>
<dbReference type="Pfam" id="PF08190">
    <property type="entry name" value="PIH1"/>
    <property type="match status" value="1"/>
</dbReference>
<evidence type="ECO:0000259" key="6">
    <source>
        <dbReference type="Pfam" id="PF18201"/>
    </source>
</evidence>
<feature type="compositionally biased region" description="Pro residues" evidence="4">
    <location>
        <begin position="398"/>
        <end position="411"/>
    </location>
</feature>
<gene>
    <name evidence="3 7" type="primary">DNAAF2</name>
    <name evidence="3" type="synonym">KTU</name>
</gene>
<evidence type="ECO:0000313" key="8">
    <source>
        <dbReference type="Proteomes" id="UP000007754"/>
    </source>
</evidence>
<dbReference type="Pfam" id="PF18201">
    <property type="entry name" value="PIH1_CS"/>
    <property type="match status" value="1"/>
</dbReference>
<feature type="compositionally biased region" description="Polar residues" evidence="4">
    <location>
        <begin position="563"/>
        <end position="576"/>
    </location>
</feature>
<dbReference type="GO" id="GO:0060285">
    <property type="term" value="P:cilium-dependent cell motility"/>
    <property type="evidence" value="ECO:0007669"/>
    <property type="project" value="UniProtKB-UniRule"/>
</dbReference>
<accession>A0A674GYK0</accession>
<feature type="compositionally biased region" description="Polar residues" evidence="4">
    <location>
        <begin position="531"/>
        <end position="541"/>
    </location>
</feature>
<dbReference type="InterPro" id="IPR012981">
    <property type="entry name" value="PIH1_N"/>
</dbReference>
<evidence type="ECO:0000256" key="4">
    <source>
        <dbReference type="SAM" id="MobiDB-lite"/>
    </source>
</evidence>
<reference evidence="7 8" key="1">
    <citation type="journal article" date="2010" name="Nature">
        <title>The genome of a songbird.</title>
        <authorList>
            <person name="Warren W.C."/>
            <person name="Clayton D.F."/>
            <person name="Ellegren H."/>
            <person name="Arnold A.P."/>
            <person name="Hillier L.W."/>
            <person name="Kunstner A."/>
            <person name="Searle S."/>
            <person name="White S."/>
            <person name="Vilella A.J."/>
            <person name="Fairley S."/>
            <person name="Heger A."/>
            <person name="Kong L."/>
            <person name="Ponting C.P."/>
            <person name="Jarvis E.D."/>
            <person name="Mello C.V."/>
            <person name="Minx P."/>
            <person name="Lovell P."/>
            <person name="Velho T.A."/>
            <person name="Ferris M."/>
            <person name="Balakrishnan C.N."/>
            <person name="Sinha S."/>
            <person name="Blatti C."/>
            <person name="London S.E."/>
            <person name="Li Y."/>
            <person name="Lin Y.C."/>
            <person name="George J."/>
            <person name="Sweedler J."/>
            <person name="Southey B."/>
            <person name="Gunaratne P."/>
            <person name="Watson M."/>
            <person name="Nam K."/>
            <person name="Backstrom N."/>
            <person name="Smeds L."/>
            <person name="Nabholz B."/>
            <person name="Itoh Y."/>
            <person name="Whitney O."/>
            <person name="Pfenning A.R."/>
            <person name="Howard J."/>
            <person name="Volker M."/>
            <person name="Skinner B.M."/>
            <person name="Griffin D.K."/>
            <person name="Ye L."/>
            <person name="McLaren W.M."/>
            <person name="Flicek P."/>
            <person name="Quesada V."/>
            <person name="Velasco G."/>
            <person name="Lopez-Otin C."/>
            <person name="Puente X.S."/>
            <person name="Olender T."/>
            <person name="Lancet D."/>
            <person name="Smit A.F."/>
            <person name="Hubley R."/>
            <person name="Konkel M.K."/>
            <person name="Walker J.A."/>
            <person name="Batzer M.A."/>
            <person name="Gu W."/>
            <person name="Pollock D.D."/>
            <person name="Chen L."/>
            <person name="Cheng Z."/>
            <person name="Eichler E.E."/>
            <person name="Stapley J."/>
            <person name="Slate J."/>
            <person name="Ekblom R."/>
            <person name="Birkhead T."/>
            <person name="Burke T."/>
            <person name="Burt D."/>
            <person name="Scharff C."/>
            <person name="Adam I."/>
            <person name="Richard H."/>
            <person name="Sultan M."/>
            <person name="Soldatov A."/>
            <person name="Lehrach H."/>
            <person name="Edwards S.V."/>
            <person name="Yang S.P."/>
            <person name="Li X."/>
            <person name="Graves T."/>
            <person name="Fulton L."/>
            <person name="Nelson J."/>
            <person name="Chinwalla A."/>
            <person name="Hou S."/>
            <person name="Mardis E.R."/>
            <person name="Wilson R.K."/>
        </authorList>
    </citation>
    <scope>NUCLEOTIDE SEQUENCE [LARGE SCALE GENOMIC DNA]</scope>
</reference>
<feature type="compositionally biased region" description="Polar residues" evidence="4">
    <location>
        <begin position="722"/>
        <end position="733"/>
    </location>
</feature>
<protein>
    <recommendedName>
        <fullName evidence="3">Protein kintoun</fullName>
    </recommendedName>
    <alternativeName>
        <fullName evidence="3">Dynein assembly factor 2, axonemal</fullName>
    </alternativeName>
</protein>
<comment type="function">
    <text evidence="3">Required for cytoplasmic pre-assembly of axonemal dyneins, thereby playing a central role in motility in cilia and flagella. Involved in pre-assembly of dynein arm complexes in the cytoplasm before intraflagellar transport loads them for the ciliary compartment.</text>
</comment>
<dbReference type="InParanoid" id="A0A674GYK0"/>
<dbReference type="InterPro" id="IPR041442">
    <property type="entry name" value="PIH1D1/2/3_CS-like"/>
</dbReference>
<sequence length="1117" mass="117561">MAGAGRLQDLDLSAEEAERLKRAFRDEQFRALFAEYAAELTDPEQRRLYEEEVAALERERGMEVRFVHPTPGFVLRTSQDGSRRCYINVCSNALMGEPRARAERGGQRWELPYSLAPGREELRPGGRRRLLYDVVFHPAALRLAARSARFRRLLRDTALEAVESRCGVRLDRNNATVLRGVSYKGVPQAPVIRSPLPGGAPKPPDDGESPLPPFPFPFPSPPAAAPPPAASPAAPPPPSGPTTPRWSIRHRSYVDLQDYRHCRDSAPSPVPRELVVTVELPLLRSAEQAELEIRGRELRLDSRCPAYRLRLRLPYDVDESGGRAAFNRAQRQLQVTLPVVLPPGPSGERLEGAEPAAAGLARAGPAEAGGGAAPPPELGPGGAARSTCGGGEPGDPLAEPPADPLGDPPAGPAAEPLAEPPAEPRVEPLCDAPAEPHVYPTSEPFADSPPEPPVYPSSEPFADSCPEPPAEPATDPSSEPFADFATDPTSEPTTDLNSESPAELTTDPSFEPFAEPATDPSSEPFAEFATDPTSELATDLNSESPTEPTTDPSSEPFAEFATDPTSEPATDVNSESPAELTTDPSSERFADSHPEPLAELTTDPSSEPFAEFATDPTSELATDLNSESPAEPATDPSSEPFAEFATDPTSEPATDLNSECPAEPATDPSCEHFAEPATDPGSEHFAEPTTDPSFEPFADSPPEPPAEPATDPGSEPFAEPTTDPTSEPATDPSSEPRAGPTTDPHSEPFTEPPTTDPPAEPEPPTEPLDPALPCSGAASPITSPEPAMPTGDTPTQASEAHPSEVATCPPFRARQDEASLTLLLLVPGIQPRSLHGDVGTHHYSLRFRTASAAFALFLRFPAALLRPESSVSVSAHNAVVGLAKAPGSTGLWDKFSFGLHPSALQERLFVSEENVDGFLGTAFCPSPCSQSALESQPLIEVLGVTEDRIQIKVEPQERDGAGTFGSSGGALAGNIDSKYPETKAATECPAAEGGAAGSSPAPTAGTMGKAGCASHHCLQHEPPATSSAIPGGSGRTEPDLESAAAAGDTAPGSGKAGKLQGDGDGDEDEEAAPGLGSRAGSPILREVNPEDGSVRILRDHRTRCPVEFHSPLLFQLD</sequence>
<feature type="compositionally biased region" description="Pro residues" evidence="4">
    <location>
        <begin position="210"/>
        <end position="241"/>
    </location>
</feature>
<feature type="compositionally biased region" description="Basic and acidic residues" evidence="4">
    <location>
        <begin position="585"/>
        <end position="596"/>
    </location>
</feature>
<feature type="compositionally biased region" description="Polar residues" evidence="4">
    <location>
        <begin position="647"/>
        <end position="657"/>
    </location>
</feature>
<evidence type="ECO:0000256" key="1">
    <source>
        <dbReference type="ARBA" id="ARBA00022490"/>
    </source>
</evidence>
<reference evidence="7" key="3">
    <citation type="submission" date="2025-09" db="UniProtKB">
        <authorList>
            <consortium name="Ensembl"/>
        </authorList>
    </citation>
    <scope>IDENTIFICATION</scope>
</reference>
<feature type="compositionally biased region" description="Low complexity" evidence="4">
    <location>
        <begin position="542"/>
        <end position="556"/>
    </location>
</feature>
<feature type="region of interest" description="Disordered" evidence="4">
    <location>
        <begin position="188"/>
        <end position="247"/>
    </location>
</feature>
<dbReference type="HAMAP" id="MF_03069">
    <property type="entry name" value="Kintoun"/>
    <property type="match status" value="1"/>
</dbReference>
<reference evidence="7" key="2">
    <citation type="submission" date="2025-08" db="UniProtKB">
        <authorList>
            <consortium name="Ensembl"/>
        </authorList>
    </citation>
    <scope>IDENTIFICATION</scope>
</reference>
<dbReference type="InterPro" id="IPR050734">
    <property type="entry name" value="PIH1/Kintoun_subfamily"/>
</dbReference>
<dbReference type="GO" id="GO:0003351">
    <property type="term" value="P:epithelial cilium movement involved in extracellular fluid movement"/>
    <property type="evidence" value="ECO:0007669"/>
    <property type="project" value="TreeGrafter"/>
</dbReference>
<dbReference type="Ensembl" id="ENSTGUT00000037976.1">
    <property type="protein sequence ID" value="ENSTGUP00000028189.1"/>
    <property type="gene ID" value="ENSTGUG00000026992.1"/>
</dbReference>
<dbReference type="PANTHER" id="PTHR22997:SF3">
    <property type="entry name" value="PROTEIN KINTOUN"/>
    <property type="match status" value="1"/>
</dbReference>
<dbReference type="OMA" id="KQCMSLT"/>
<feature type="compositionally biased region" description="Pro residues" evidence="4">
    <location>
        <begin position="750"/>
        <end position="767"/>
    </location>
</feature>
<dbReference type="PANTHER" id="PTHR22997">
    <property type="entry name" value="PIH1 DOMAIN-CONTAINING PROTEIN 1"/>
    <property type="match status" value="1"/>
</dbReference>
<dbReference type="GO" id="GO:0120293">
    <property type="term" value="C:dynein axonemal particle"/>
    <property type="evidence" value="ECO:0007669"/>
    <property type="project" value="UniProtKB-SubCell"/>
</dbReference>
<feature type="domain" description="PIH1 N-terminal" evidence="5">
    <location>
        <begin position="40"/>
        <end position="198"/>
    </location>
</feature>
<evidence type="ECO:0000259" key="5">
    <source>
        <dbReference type="Pfam" id="PF08190"/>
    </source>
</evidence>
<feature type="region of interest" description="Disordered" evidence="4">
    <location>
        <begin position="954"/>
        <end position="976"/>
    </location>
</feature>
<feature type="domain" description="PIH1D1/2/3 CS-like" evidence="6">
    <location>
        <begin position="241"/>
        <end position="340"/>
    </location>
</feature>
<feature type="region of interest" description="Disordered" evidence="4">
    <location>
        <begin position="990"/>
        <end position="1092"/>
    </location>
</feature>